<proteinExistence type="predicted"/>
<feature type="compositionally biased region" description="Low complexity" evidence="1">
    <location>
        <begin position="103"/>
        <end position="112"/>
    </location>
</feature>
<dbReference type="EMBL" id="PSQE01000005">
    <property type="protein sequence ID" value="RHN57991.1"/>
    <property type="molecule type" value="Genomic_DNA"/>
</dbReference>
<keyword evidence="6" id="KW-1185">Reference proteome</keyword>
<reference evidence="7" key="4">
    <citation type="journal article" date="2018" name="Nat. Plants">
        <title>Whole-genome landscape of Medicago truncatula symbiotic genes.</title>
        <authorList>
            <person name="Pecrix Y."/>
            <person name="Staton S.E."/>
            <person name="Sallet E."/>
            <person name="Lelandais-Briere C."/>
            <person name="Moreau S."/>
            <person name="Carrere S."/>
            <person name="Blein T."/>
            <person name="Jardinaud M.F."/>
            <person name="Latrasse D."/>
            <person name="Zouine M."/>
            <person name="Zahm M."/>
            <person name="Kreplak J."/>
            <person name="Mayjonade B."/>
            <person name="Satge C."/>
            <person name="Perez M."/>
            <person name="Cauet S."/>
            <person name="Marande W."/>
            <person name="Chantry-Darmon C."/>
            <person name="Lopez-Roques C."/>
            <person name="Bouchez O."/>
            <person name="Berard A."/>
            <person name="Debelle F."/>
            <person name="Munos S."/>
            <person name="Bendahmane A."/>
            <person name="Berges H."/>
            <person name="Niebel A."/>
            <person name="Buitink J."/>
            <person name="Frugier F."/>
            <person name="Benhamed M."/>
            <person name="Crespi M."/>
            <person name="Gouzy J."/>
            <person name="Gamas P."/>
        </authorList>
    </citation>
    <scope>NUCLEOTIDE SEQUENCE [LARGE SCALE GENOMIC DNA]</scope>
    <source>
        <strain evidence="7">cv. Jemalong A17</strain>
    </source>
</reference>
<dbReference type="EnsemblPlants" id="AET00753">
    <property type="protein sequence ID" value="AET00753"/>
    <property type="gene ID" value="MTR_5g095540"/>
</dbReference>
<dbReference type="Gramene" id="rna33589">
    <property type="protein sequence ID" value="RHN57991.1"/>
    <property type="gene ID" value="gene33589"/>
</dbReference>
<reference evidence="3 6" key="1">
    <citation type="journal article" date="2011" name="Nature">
        <title>The Medicago genome provides insight into the evolution of rhizobial symbioses.</title>
        <authorList>
            <person name="Young N.D."/>
            <person name="Debelle F."/>
            <person name="Oldroyd G.E."/>
            <person name="Geurts R."/>
            <person name="Cannon S.B."/>
            <person name="Udvardi M.K."/>
            <person name="Benedito V.A."/>
            <person name="Mayer K.F."/>
            <person name="Gouzy J."/>
            <person name="Schoof H."/>
            <person name="Van de Peer Y."/>
            <person name="Proost S."/>
            <person name="Cook D.R."/>
            <person name="Meyers B.C."/>
            <person name="Spannagl M."/>
            <person name="Cheung F."/>
            <person name="De Mita S."/>
            <person name="Krishnakumar V."/>
            <person name="Gundlach H."/>
            <person name="Zhou S."/>
            <person name="Mudge J."/>
            <person name="Bharti A.K."/>
            <person name="Murray J.D."/>
            <person name="Naoumkina M.A."/>
            <person name="Rosen B."/>
            <person name="Silverstein K.A."/>
            <person name="Tang H."/>
            <person name="Rombauts S."/>
            <person name="Zhao P.X."/>
            <person name="Zhou P."/>
            <person name="Barbe V."/>
            <person name="Bardou P."/>
            <person name="Bechner M."/>
            <person name="Bellec A."/>
            <person name="Berger A."/>
            <person name="Berges H."/>
            <person name="Bidwell S."/>
            <person name="Bisseling T."/>
            <person name="Choisne N."/>
            <person name="Couloux A."/>
            <person name="Denny R."/>
            <person name="Deshpande S."/>
            <person name="Dai X."/>
            <person name="Doyle J.J."/>
            <person name="Dudez A.M."/>
            <person name="Farmer A.D."/>
            <person name="Fouteau S."/>
            <person name="Franken C."/>
            <person name="Gibelin C."/>
            <person name="Gish J."/>
            <person name="Goldstein S."/>
            <person name="Gonzalez A.J."/>
            <person name="Green P.J."/>
            <person name="Hallab A."/>
            <person name="Hartog M."/>
            <person name="Hua A."/>
            <person name="Humphray S.J."/>
            <person name="Jeong D.H."/>
            <person name="Jing Y."/>
            <person name="Jocker A."/>
            <person name="Kenton S.M."/>
            <person name="Kim D.J."/>
            <person name="Klee K."/>
            <person name="Lai H."/>
            <person name="Lang C."/>
            <person name="Lin S."/>
            <person name="Macmil S.L."/>
            <person name="Magdelenat G."/>
            <person name="Matthews L."/>
            <person name="McCorrison J."/>
            <person name="Monaghan E.L."/>
            <person name="Mun J.H."/>
            <person name="Najar F.Z."/>
            <person name="Nicholson C."/>
            <person name="Noirot C."/>
            <person name="O'Bleness M."/>
            <person name="Paule C.R."/>
            <person name="Poulain J."/>
            <person name="Prion F."/>
            <person name="Qin B."/>
            <person name="Qu C."/>
            <person name="Retzel E.F."/>
            <person name="Riddle C."/>
            <person name="Sallet E."/>
            <person name="Samain S."/>
            <person name="Samson N."/>
            <person name="Sanders I."/>
            <person name="Saurat O."/>
            <person name="Scarpelli C."/>
            <person name="Schiex T."/>
            <person name="Segurens B."/>
            <person name="Severin A.J."/>
            <person name="Sherrier D.J."/>
            <person name="Shi R."/>
            <person name="Sims S."/>
            <person name="Singer S.R."/>
            <person name="Sinharoy S."/>
            <person name="Sterck L."/>
            <person name="Viollet A."/>
            <person name="Wang B.B."/>
            <person name="Wang K."/>
            <person name="Wang M."/>
            <person name="Wang X."/>
            <person name="Warfsmann J."/>
            <person name="Weissenbach J."/>
            <person name="White D.D."/>
            <person name="White J.D."/>
            <person name="Wiley G.B."/>
            <person name="Wincker P."/>
            <person name="Xing Y."/>
            <person name="Yang L."/>
            <person name="Yao Z."/>
            <person name="Ying F."/>
            <person name="Zhai J."/>
            <person name="Zhou L."/>
            <person name="Zuber A."/>
            <person name="Denarie J."/>
            <person name="Dixon R.A."/>
            <person name="May G.D."/>
            <person name="Schwartz D.C."/>
            <person name="Rogers J."/>
            <person name="Quetier F."/>
            <person name="Town C.D."/>
            <person name="Roe B.A."/>
        </authorList>
    </citation>
    <scope>NUCLEOTIDE SEQUENCE [LARGE SCALE GENOMIC DNA]</scope>
    <source>
        <strain evidence="3">A17</strain>
        <strain evidence="5 6">cv. Jemalong A17</strain>
    </source>
</reference>
<dbReference type="OMA" id="HYFKFYF"/>
<protein>
    <submittedName>
        <fullName evidence="3">Transmembrane protein, putative</fullName>
    </submittedName>
</protein>
<evidence type="ECO:0000313" key="5">
    <source>
        <dbReference type="EnsemblPlants" id="AET00753"/>
    </source>
</evidence>
<organism evidence="3 6">
    <name type="scientific">Medicago truncatula</name>
    <name type="common">Barrel medic</name>
    <name type="synonym">Medicago tribuloides</name>
    <dbReference type="NCBI Taxonomy" id="3880"/>
    <lineage>
        <taxon>Eukaryota</taxon>
        <taxon>Viridiplantae</taxon>
        <taxon>Streptophyta</taxon>
        <taxon>Embryophyta</taxon>
        <taxon>Tracheophyta</taxon>
        <taxon>Spermatophyta</taxon>
        <taxon>Magnoliopsida</taxon>
        <taxon>eudicotyledons</taxon>
        <taxon>Gunneridae</taxon>
        <taxon>Pentapetalae</taxon>
        <taxon>rosids</taxon>
        <taxon>fabids</taxon>
        <taxon>Fabales</taxon>
        <taxon>Fabaceae</taxon>
        <taxon>Papilionoideae</taxon>
        <taxon>50 kb inversion clade</taxon>
        <taxon>NPAAA clade</taxon>
        <taxon>Hologalegina</taxon>
        <taxon>IRL clade</taxon>
        <taxon>Trifolieae</taxon>
        <taxon>Medicago</taxon>
    </lineage>
</organism>
<dbReference type="Proteomes" id="UP000002051">
    <property type="component" value="Chromosome 5"/>
</dbReference>
<reference evidence="3 6" key="2">
    <citation type="journal article" date="2014" name="BMC Genomics">
        <title>An improved genome release (version Mt4.0) for the model legume Medicago truncatula.</title>
        <authorList>
            <person name="Tang H."/>
            <person name="Krishnakumar V."/>
            <person name="Bidwell S."/>
            <person name="Rosen B."/>
            <person name="Chan A."/>
            <person name="Zhou S."/>
            <person name="Gentzbittel L."/>
            <person name="Childs K.L."/>
            <person name="Yandell M."/>
            <person name="Gundlach H."/>
            <person name="Mayer K.F."/>
            <person name="Schwartz D.C."/>
            <person name="Town C.D."/>
        </authorList>
    </citation>
    <scope>GENOME REANNOTATION</scope>
    <source>
        <strain evidence="5 6">cv. Jemalong A17</strain>
    </source>
</reference>
<dbReference type="HOGENOM" id="CLU_099249_0_0_1"/>
<evidence type="ECO:0000313" key="4">
    <source>
        <dbReference type="EMBL" id="RHN57991.1"/>
    </source>
</evidence>
<keyword evidence="2" id="KW-0472">Membrane</keyword>
<dbReference type="EMBL" id="CM001221">
    <property type="protein sequence ID" value="AET00753.1"/>
    <property type="molecule type" value="Genomic_DNA"/>
</dbReference>
<reference evidence="5" key="3">
    <citation type="submission" date="2015-04" db="UniProtKB">
        <authorList>
            <consortium name="EnsemblPlants"/>
        </authorList>
    </citation>
    <scope>IDENTIFICATION</scope>
    <source>
        <strain evidence="5">cv. Jemalong A17</strain>
    </source>
</reference>
<evidence type="ECO:0000256" key="2">
    <source>
        <dbReference type="SAM" id="Phobius"/>
    </source>
</evidence>
<dbReference type="eggNOG" id="ENOG502S1PA">
    <property type="taxonomic scope" value="Eukaryota"/>
</dbReference>
<reference evidence="4" key="5">
    <citation type="journal article" date="2018" name="Nat. Plants">
        <title>Whole-genome landscape of Medicago truncatula symbiotic genes.</title>
        <authorList>
            <person name="Pecrix Y."/>
            <person name="Gamas P."/>
            <person name="Carrere S."/>
        </authorList>
    </citation>
    <scope>NUCLEOTIDE SEQUENCE</scope>
    <source>
        <tissue evidence="4">Leaves</tissue>
    </source>
</reference>
<evidence type="ECO:0000256" key="1">
    <source>
        <dbReference type="SAM" id="MobiDB-lite"/>
    </source>
</evidence>
<name>G7K4N7_MEDTR</name>
<keyword evidence="2" id="KW-1133">Transmembrane helix</keyword>
<evidence type="ECO:0000313" key="7">
    <source>
        <dbReference type="Proteomes" id="UP000265566"/>
    </source>
</evidence>
<evidence type="ECO:0000313" key="3">
    <source>
        <dbReference type="EMBL" id="AET00753.1"/>
    </source>
</evidence>
<dbReference type="PANTHER" id="PTHR34947:SF5">
    <property type="entry name" value="PROTEIN, PUTATIVE-RELATED"/>
    <property type="match status" value="1"/>
</dbReference>
<feature type="compositionally biased region" description="Acidic residues" evidence="1">
    <location>
        <begin position="116"/>
        <end position="129"/>
    </location>
</feature>
<dbReference type="PANTHER" id="PTHR34947">
    <property type="entry name" value="TRANSMEMBRANE PROTEIN"/>
    <property type="match status" value="1"/>
</dbReference>
<sequence length="271" mass="31741">MDNMCQLNFQNISTLTQGMKTHSHLMKFTQIFISLSVFCFIFSPSSLFVFLHYFKLYFSTLPFQLYTHNIDKNSMFLLCNGLLVFVGLTKSFSASSSDDDKPSNNSKDFSSSQYIQEEEEEEEQVEEDGSQYHVLDVEANEPILEREAEKITSKPNEQNAEAEEEIEIKACSTEVEENIENIIFIDEEQGEEVELFDAHDDEGDKLSEIDYILIEENNIEEEEHEEEDEEYYVEEESCVLSTEELNKKFEDFIRKMKEDLRIDARRHLIMV</sequence>
<feature type="transmembrane region" description="Helical" evidence="2">
    <location>
        <begin position="31"/>
        <end position="54"/>
    </location>
</feature>
<keyword evidence="2 3" id="KW-0812">Transmembrane</keyword>
<dbReference type="Proteomes" id="UP000265566">
    <property type="component" value="Chromosome 5"/>
</dbReference>
<dbReference type="AlphaFoldDB" id="G7K4N7"/>
<accession>G7K4N7</accession>
<evidence type="ECO:0000313" key="6">
    <source>
        <dbReference type="Proteomes" id="UP000002051"/>
    </source>
</evidence>
<dbReference type="PaxDb" id="3880-AET00753"/>
<feature type="region of interest" description="Disordered" evidence="1">
    <location>
        <begin position="94"/>
        <end position="132"/>
    </location>
</feature>
<gene>
    <name evidence="3" type="ordered locus">MTR_5g095540</name>
    <name evidence="4" type="ORF">MtrunA17_Chr5g0446341</name>
</gene>